<proteinExistence type="inferred from homology"/>
<keyword evidence="3" id="KW-0378">Hydrolase</keyword>
<dbReference type="InterPro" id="IPR003653">
    <property type="entry name" value="Peptidase_C48_C"/>
</dbReference>
<name>A0AAQ3PI95_PASNO</name>
<evidence type="ECO:0000256" key="3">
    <source>
        <dbReference type="ARBA" id="ARBA00022801"/>
    </source>
</evidence>
<sequence length="236" mass="27148">MQAFIDCMRHDDASNLPAPITDRLILDVDVGLMLSTEEQEMRSKDKVGFKPEALTEYLQRTVPWATGLIGRKSIMLPMLHRGHWTLYVVNLVRRCIDIYDSNPYGLALGGTNWKAHHCNVVEADGKRITWCKLMMSRLNKCLQAARPNCGLPKFGNWKIDISPHCHTMEAGSNNCSFFVTRFVQLYDHNSGSLHPWNWPEDDGDLRSFLLQYLTFHPVNQLAELPPEIERFRPPRV</sequence>
<organism evidence="5 6">
    <name type="scientific">Paspalum notatum var. saurae</name>
    <dbReference type="NCBI Taxonomy" id="547442"/>
    <lineage>
        <taxon>Eukaryota</taxon>
        <taxon>Viridiplantae</taxon>
        <taxon>Streptophyta</taxon>
        <taxon>Embryophyta</taxon>
        <taxon>Tracheophyta</taxon>
        <taxon>Spermatophyta</taxon>
        <taxon>Magnoliopsida</taxon>
        <taxon>Liliopsida</taxon>
        <taxon>Poales</taxon>
        <taxon>Poaceae</taxon>
        <taxon>PACMAD clade</taxon>
        <taxon>Panicoideae</taxon>
        <taxon>Andropogonodae</taxon>
        <taxon>Paspaleae</taxon>
        <taxon>Paspalinae</taxon>
        <taxon>Paspalum</taxon>
    </lineage>
</organism>
<dbReference type="Gene3D" id="3.40.395.10">
    <property type="entry name" value="Adenoviral Proteinase, Chain A"/>
    <property type="match status" value="1"/>
</dbReference>
<protein>
    <recommendedName>
        <fullName evidence="4">Ubiquitin-like protease family profile domain-containing protein</fullName>
    </recommendedName>
</protein>
<dbReference type="InterPro" id="IPR038765">
    <property type="entry name" value="Papain-like_cys_pep_sf"/>
</dbReference>
<gene>
    <name evidence="5" type="ORF">U9M48_001413</name>
</gene>
<evidence type="ECO:0000259" key="4">
    <source>
        <dbReference type="Pfam" id="PF02902"/>
    </source>
</evidence>
<accession>A0AAQ3PI95</accession>
<dbReference type="Pfam" id="PF02902">
    <property type="entry name" value="Peptidase_C48"/>
    <property type="match status" value="1"/>
</dbReference>
<evidence type="ECO:0000313" key="6">
    <source>
        <dbReference type="Proteomes" id="UP001341281"/>
    </source>
</evidence>
<evidence type="ECO:0000256" key="2">
    <source>
        <dbReference type="ARBA" id="ARBA00022670"/>
    </source>
</evidence>
<evidence type="ECO:0000256" key="1">
    <source>
        <dbReference type="ARBA" id="ARBA00005234"/>
    </source>
</evidence>
<keyword evidence="2" id="KW-0645">Protease</keyword>
<keyword evidence="6" id="KW-1185">Reference proteome</keyword>
<dbReference type="EMBL" id="CP144745">
    <property type="protein sequence ID" value="WVZ50126.1"/>
    <property type="molecule type" value="Genomic_DNA"/>
</dbReference>
<feature type="domain" description="Ubiquitin-like protease family profile" evidence="4">
    <location>
        <begin position="43"/>
        <end position="102"/>
    </location>
</feature>
<evidence type="ECO:0000313" key="5">
    <source>
        <dbReference type="EMBL" id="WVZ50126.1"/>
    </source>
</evidence>
<reference evidence="5 6" key="1">
    <citation type="submission" date="2024-02" db="EMBL/GenBank/DDBJ databases">
        <title>High-quality chromosome-scale genome assembly of Pensacola bahiagrass (Paspalum notatum Flugge var. saurae).</title>
        <authorList>
            <person name="Vega J.M."/>
            <person name="Podio M."/>
            <person name="Orjuela J."/>
            <person name="Siena L.A."/>
            <person name="Pessino S.C."/>
            <person name="Combes M.C."/>
            <person name="Mariac C."/>
            <person name="Albertini E."/>
            <person name="Pupilli F."/>
            <person name="Ortiz J.P.A."/>
            <person name="Leblanc O."/>
        </authorList>
    </citation>
    <scope>NUCLEOTIDE SEQUENCE [LARGE SCALE GENOMIC DNA]</scope>
    <source>
        <strain evidence="5">R1</strain>
        <tissue evidence="5">Leaf</tissue>
    </source>
</reference>
<dbReference type="Proteomes" id="UP001341281">
    <property type="component" value="Chromosome 01"/>
</dbReference>
<dbReference type="GO" id="GO:0008234">
    <property type="term" value="F:cysteine-type peptidase activity"/>
    <property type="evidence" value="ECO:0007669"/>
    <property type="project" value="InterPro"/>
</dbReference>
<dbReference type="GO" id="GO:0006508">
    <property type="term" value="P:proteolysis"/>
    <property type="evidence" value="ECO:0007669"/>
    <property type="project" value="UniProtKB-KW"/>
</dbReference>
<dbReference type="SUPFAM" id="SSF54001">
    <property type="entry name" value="Cysteine proteinases"/>
    <property type="match status" value="1"/>
</dbReference>
<dbReference type="AlphaFoldDB" id="A0AAQ3PI95"/>
<comment type="similarity">
    <text evidence="1">Belongs to the peptidase C48 family.</text>
</comment>